<dbReference type="HOGENOM" id="CLU_142408_0_0_1"/>
<dbReference type="eggNOG" id="ENOG502S7HF">
    <property type="taxonomic scope" value="Eukaryota"/>
</dbReference>
<proteinExistence type="inferred from homology"/>
<organism evidence="6">
    <name type="scientific">Spathaspora passalidarum (strain NRRL Y-27907 / 11-Y1)</name>
    <dbReference type="NCBI Taxonomy" id="619300"/>
    <lineage>
        <taxon>Eukaryota</taxon>
        <taxon>Fungi</taxon>
        <taxon>Dikarya</taxon>
        <taxon>Ascomycota</taxon>
        <taxon>Saccharomycotina</taxon>
        <taxon>Pichiomycetes</taxon>
        <taxon>Debaryomycetaceae</taxon>
        <taxon>Spathaspora</taxon>
    </lineage>
</organism>
<dbReference type="GeneID" id="18869800"/>
<dbReference type="PROSITE" id="PS51808">
    <property type="entry name" value="CHCH"/>
    <property type="match status" value="1"/>
</dbReference>
<dbReference type="GO" id="GO:0005758">
    <property type="term" value="C:mitochondrial intermembrane space"/>
    <property type="evidence" value="ECO:0007669"/>
    <property type="project" value="EnsemblFungi"/>
</dbReference>
<protein>
    <recommendedName>
        <fullName evidence="7">Cytochrome c oxidase assembly factor 6</fullName>
    </recommendedName>
</protein>
<dbReference type="STRING" id="619300.G3AIK9"/>
<comment type="similarity">
    <text evidence="2">Belongs to the cytochrome c oxidase subunit 6B family.</text>
</comment>
<dbReference type="InterPro" id="IPR036549">
    <property type="entry name" value="CX6/COA6-like_sf"/>
</dbReference>
<evidence type="ECO:0000256" key="1">
    <source>
        <dbReference type="ARBA" id="ARBA00004173"/>
    </source>
</evidence>
<evidence type="ECO:0008006" key="7">
    <source>
        <dbReference type="Google" id="ProtNLM"/>
    </source>
</evidence>
<evidence type="ECO:0000256" key="4">
    <source>
        <dbReference type="ARBA" id="ARBA00023157"/>
    </source>
</evidence>
<dbReference type="PANTHER" id="PTHR47677">
    <property type="entry name" value="CYTOCHROME C OXIDASE ASSEMBLY FACTOR 6"/>
    <property type="match status" value="1"/>
</dbReference>
<keyword evidence="6" id="KW-1185">Reference proteome</keyword>
<keyword evidence="3" id="KW-0496">Mitochondrion</keyword>
<comment type="subcellular location">
    <subcellularLocation>
        <location evidence="1">Mitochondrion</location>
    </subcellularLocation>
</comment>
<dbReference type="OrthoDB" id="5545577at2759"/>
<evidence type="ECO:0000313" key="5">
    <source>
        <dbReference type="EMBL" id="EGW33724.1"/>
    </source>
</evidence>
<keyword evidence="4" id="KW-1015">Disulfide bond</keyword>
<dbReference type="Gene3D" id="1.10.10.140">
    <property type="entry name" value="Cytochrome c oxidase, subunit VIb"/>
    <property type="match status" value="1"/>
</dbReference>
<dbReference type="GO" id="GO:0033617">
    <property type="term" value="P:mitochondrial respiratory chain complex IV assembly"/>
    <property type="evidence" value="ECO:0007669"/>
    <property type="project" value="EnsemblFungi"/>
</dbReference>
<evidence type="ECO:0000256" key="2">
    <source>
        <dbReference type="ARBA" id="ARBA00006425"/>
    </source>
</evidence>
<dbReference type="SUPFAM" id="SSF47694">
    <property type="entry name" value="Cytochrome c oxidase subunit h"/>
    <property type="match status" value="1"/>
</dbReference>
<dbReference type="InterPro" id="IPR048281">
    <property type="entry name" value="COA6_fun"/>
</dbReference>
<dbReference type="OMA" id="CAKAWVK"/>
<sequence length="113" mass="13076">MGLFSSSTETEKTNFAPAKKERTVCWEKRDLFFDCLTKNNIDNSLDAKELPKVNSECGNEKKEFEASCVNSWIKYFQEKRFNDLTRARYIAKLEAEGAQPIPIKLESSTRKKN</sequence>
<gene>
    <name evidence="5" type="ORF">SPAPADRAFT_134291</name>
</gene>
<dbReference type="Proteomes" id="UP000000709">
    <property type="component" value="Unassembled WGS sequence"/>
</dbReference>
<dbReference type="PANTHER" id="PTHR47677:SF1">
    <property type="entry name" value="CYTOCHROME C OXIDASE ASSEMBLY FACTOR 6"/>
    <property type="match status" value="1"/>
</dbReference>
<evidence type="ECO:0000313" key="6">
    <source>
        <dbReference type="Proteomes" id="UP000000709"/>
    </source>
</evidence>
<dbReference type="FunCoup" id="G3AIK9">
    <property type="interactions" value="171"/>
</dbReference>
<dbReference type="GO" id="GO:0006878">
    <property type="term" value="P:intracellular copper ion homeostasis"/>
    <property type="evidence" value="ECO:0007669"/>
    <property type="project" value="EnsemblFungi"/>
</dbReference>
<dbReference type="KEGG" id="spaa:SPAPADRAFT_134291"/>
<accession>G3AIK9</accession>
<dbReference type="InParanoid" id="G3AIK9"/>
<dbReference type="AlphaFoldDB" id="G3AIK9"/>
<dbReference type="InterPro" id="IPR048280">
    <property type="entry name" value="COX6B-like"/>
</dbReference>
<dbReference type="EMBL" id="GL996500">
    <property type="protein sequence ID" value="EGW33724.1"/>
    <property type="molecule type" value="Genomic_DNA"/>
</dbReference>
<reference evidence="5 6" key="1">
    <citation type="journal article" date="2011" name="Proc. Natl. Acad. Sci. U.S.A.">
        <title>Comparative genomics of xylose-fermenting fungi for enhanced biofuel production.</title>
        <authorList>
            <person name="Wohlbach D.J."/>
            <person name="Kuo A."/>
            <person name="Sato T.K."/>
            <person name="Potts K.M."/>
            <person name="Salamov A.A."/>
            <person name="LaButti K.M."/>
            <person name="Sun H."/>
            <person name="Clum A."/>
            <person name="Pangilinan J.L."/>
            <person name="Lindquist E.A."/>
            <person name="Lucas S."/>
            <person name="Lapidus A."/>
            <person name="Jin M."/>
            <person name="Gunawan C."/>
            <person name="Balan V."/>
            <person name="Dale B.E."/>
            <person name="Jeffries T.W."/>
            <person name="Zinkel R."/>
            <person name="Barry K.W."/>
            <person name="Grigoriev I.V."/>
            <person name="Gasch A.P."/>
        </authorList>
    </citation>
    <scope>NUCLEOTIDE SEQUENCE [LARGE SCALE GENOMIC DNA]</scope>
    <source>
        <strain evidence="6">NRRL Y-27907 / 11-Y1</strain>
    </source>
</reference>
<name>G3AIK9_SPAPN</name>
<evidence type="ECO:0000256" key="3">
    <source>
        <dbReference type="ARBA" id="ARBA00023128"/>
    </source>
</evidence>
<dbReference type="RefSeq" id="XP_007373308.1">
    <property type="nucleotide sequence ID" value="XM_007373246.1"/>
</dbReference>
<dbReference type="Pfam" id="PF02297">
    <property type="entry name" value="COX6B"/>
    <property type="match status" value="1"/>
</dbReference>
<dbReference type="GO" id="GO:0005507">
    <property type="term" value="F:copper ion binding"/>
    <property type="evidence" value="ECO:0007669"/>
    <property type="project" value="EnsemblFungi"/>
</dbReference>